<dbReference type="Proteomes" id="UP000257080">
    <property type="component" value="Unassembled WGS sequence"/>
</dbReference>
<gene>
    <name evidence="1" type="ORF">B7R25_07850</name>
</gene>
<dbReference type="EMBL" id="NBXE01000019">
    <property type="protein sequence ID" value="RFA27625.1"/>
    <property type="molecule type" value="Genomic_DNA"/>
</dbReference>
<proteinExistence type="predicted"/>
<organism evidence="1 2">
    <name type="scientific">Subtercola boreus</name>
    <dbReference type="NCBI Taxonomy" id="120213"/>
    <lineage>
        <taxon>Bacteria</taxon>
        <taxon>Bacillati</taxon>
        <taxon>Actinomycetota</taxon>
        <taxon>Actinomycetes</taxon>
        <taxon>Micrococcales</taxon>
        <taxon>Microbacteriaceae</taxon>
        <taxon>Subtercola</taxon>
    </lineage>
</organism>
<evidence type="ECO:0000313" key="1">
    <source>
        <dbReference type="EMBL" id="RFA27625.1"/>
    </source>
</evidence>
<accession>A0A3E0WBN6</accession>
<reference evidence="1 2" key="1">
    <citation type="submission" date="2017-04" db="EMBL/GenBank/DDBJ databases">
        <title>Comparative genome analysis of Subtercola boreus.</title>
        <authorList>
            <person name="Cho Y.-J."/>
            <person name="Cho A."/>
            <person name="Kim O.-S."/>
            <person name="Lee J.-I."/>
        </authorList>
    </citation>
    <scope>NUCLEOTIDE SEQUENCE [LARGE SCALE GENOMIC DNA]</scope>
    <source>
        <strain evidence="1 2">P28004</strain>
    </source>
</reference>
<evidence type="ECO:0000313" key="2">
    <source>
        <dbReference type="Proteomes" id="UP000257080"/>
    </source>
</evidence>
<dbReference type="AlphaFoldDB" id="A0A3E0WBN6"/>
<name>A0A3E0WBN6_9MICO</name>
<sequence>MPGEVSMEWLHSLRLRSFTTVSALPFGDVESPVTHTHLTSAAADVLVQQASRISTSPMFVDRAGGSLARSRRGFTLALMITATRSTGAPVTCHDCHTCRVAVQPRL</sequence>
<comment type="caution">
    <text evidence="1">The sequence shown here is derived from an EMBL/GenBank/DDBJ whole genome shotgun (WGS) entry which is preliminary data.</text>
</comment>
<protein>
    <submittedName>
        <fullName evidence="1">Uncharacterized protein</fullName>
    </submittedName>
</protein>